<dbReference type="AlphaFoldDB" id="A0A812YCN2"/>
<proteinExistence type="predicted"/>
<dbReference type="OrthoDB" id="418347at2759"/>
<accession>A0A812YCN2</accession>
<comment type="caution">
    <text evidence="1">The sequence shown here is derived from an EMBL/GenBank/DDBJ whole genome shotgun (WGS) entry which is preliminary data.</text>
</comment>
<keyword evidence="2" id="KW-1185">Reference proteome</keyword>
<evidence type="ECO:0000313" key="1">
    <source>
        <dbReference type="EMBL" id="CAE7769661.1"/>
    </source>
</evidence>
<organism evidence="1 2">
    <name type="scientific">Symbiodinium necroappetens</name>
    <dbReference type="NCBI Taxonomy" id="1628268"/>
    <lineage>
        <taxon>Eukaryota</taxon>
        <taxon>Sar</taxon>
        <taxon>Alveolata</taxon>
        <taxon>Dinophyceae</taxon>
        <taxon>Suessiales</taxon>
        <taxon>Symbiodiniaceae</taxon>
        <taxon>Symbiodinium</taxon>
    </lineage>
</organism>
<feature type="non-terminal residue" evidence="1">
    <location>
        <position position="678"/>
    </location>
</feature>
<evidence type="ECO:0000313" key="2">
    <source>
        <dbReference type="Proteomes" id="UP000601435"/>
    </source>
</evidence>
<dbReference type="Proteomes" id="UP000601435">
    <property type="component" value="Unassembled WGS sequence"/>
</dbReference>
<gene>
    <name evidence="1" type="ORF">SNEC2469_LOCUS22471</name>
</gene>
<name>A0A812YCN2_9DINO</name>
<sequence>VFDLSQHSPAYFRTERRDGTMMALKTNTKLYSTRGEGTAGGFERHAANLHLTFGGALQPAAKGPRMYDVESDRHPCELVTKYCSEAHWESFGDRLVSWLEDQKIEMADALQLAEFRFPTKEGSFDVPLFAFEFGRPVDGYPPKVQLERWSSSLFHNFERMREPLEIHPLCELDDPLFGGSVGLTKGFTRASILAFGVVQTLMVEDLSTFSDDEKEHFNKSFGYALVFGTCAEVQTLMATFTVELMKNSRWLLGACGRSTQPWWKSVETMTPAKQVLFMKRVLFGFQVRRKQVKHIATARLGVEQWEQLVESSCLLQHVLEEMHAATHDDGTPIFPPASIEKAERRSVEGDYAPKFQNLVTAKVDIVMADLTIWKDHLPSTVASASGAAMQGQALVEALDLQSIEKSFEADCLKVATDMAEYAQYVTQCGSSDRQAAVAKVLKLKAEQRRGSQAVVDWMLRNCKFMAGDYTEHHLDIVEACLFVIGPTIASSKVVAGKRGEIRRIEDKLDAKGFSSALVSLRMASETHGNRRLPLVFPAWMAIPDGVTNSIFQDYKVPRAKNAAPATAENERSFSEAQSAAQILGGLSMPTEVLDSILQDVKIDKKFPVAVLNLTPYDACLERACVNSGSIFRTIRIVSYSASPESVEVLFAQRLMAQKLLEVSCITSDQVSMLLLCGL</sequence>
<protein>
    <submittedName>
        <fullName evidence="1">Uncharacterized protein</fullName>
    </submittedName>
</protein>
<reference evidence="1" key="1">
    <citation type="submission" date="2021-02" db="EMBL/GenBank/DDBJ databases">
        <authorList>
            <person name="Dougan E. K."/>
            <person name="Rhodes N."/>
            <person name="Thang M."/>
            <person name="Chan C."/>
        </authorList>
    </citation>
    <scope>NUCLEOTIDE SEQUENCE</scope>
</reference>
<dbReference type="EMBL" id="CAJNJA010040831">
    <property type="protein sequence ID" value="CAE7769661.1"/>
    <property type="molecule type" value="Genomic_DNA"/>
</dbReference>